<organism evidence="1">
    <name type="scientific">marine sediment metagenome</name>
    <dbReference type="NCBI Taxonomy" id="412755"/>
    <lineage>
        <taxon>unclassified sequences</taxon>
        <taxon>metagenomes</taxon>
        <taxon>ecological metagenomes</taxon>
    </lineage>
</organism>
<proteinExistence type="predicted"/>
<evidence type="ECO:0000313" key="1">
    <source>
        <dbReference type="EMBL" id="KKN02871.1"/>
    </source>
</evidence>
<protein>
    <submittedName>
        <fullName evidence="1">Uncharacterized protein</fullName>
    </submittedName>
</protein>
<reference evidence="1" key="1">
    <citation type="journal article" date="2015" name="Nature">
        <title>Complex archaea that bridge the gap between prokaryotes and eukaryotes.</title>
        <authorList>
            <person name="Spang A."/>
            <person name="Saw J.H."/>
            <person name="Jorgensen S.L."/>
            <person name="Zaremba-Niedzwiedzka K."/>
            <person name="Martijn J."/>
            <person name="Lind A.E."/>
            <person name="van Eijk R."/>
            <person name="Schleper C."/>
            <person name="Guy L."/>
            <person name="Ettema T.J."/>
        </authorList>
    </citation>
    <scope>NUCLEOTIDE SEQUENCE</scope>
</reference>
<gene>
    <name evidence="1" type="ORF">LCGC14_1113420</name>
</gene>
<feature type="non-terminal residue" evidence="1">
    <location>
        <position position="92"/>
    </location>
</feature>
<sequence length="92" mass="9748">MTSSIFIKRSFQSGTIPAVSEITASELAINLGDGGLYYENVTSGLVELVRAGTASFAHTASFATTIPPIHDTVLRFYDGASVDTIDVTFLSD</sequence>
<accession>A0A0F9PP81</accession>
<name>A0A0F9PP81_9ZZZZ</name>
<dbReference type="EMBL" id="LAZR01005098">
    <property type="protein sequence ID" value="KKN02871.1"/>
    <property type="molecule type" value="Genomic_DNA"/>
</dbReference>
<dbReference type="AlphaFoldDB" id="A0A0F9PP81"/>
<comment type="caution">
    <text evidence="1">The sequence shown here is derived from an EMBL/GenBank/DDBJ whole genome shotgun (WGS) entry which is preliminary data.</text>
</comment>